<dbReference type="GeneID" id="31004140"/>
<proteinExistence type="inferred from homology"/>
<evidence type="ECO:0000313" key="6">
    <source>
        <dbReference type="Proteomes" id="UP000214365"/>
    </source>
</evidence>
<dbReference type="PANTHER" id="PTHR22775:SF47">
    <property type="entry name" value="MEIOTICALLY UP-REGULATED GENE 122 PROTEIN"/>
    <property type="match status" value="1"/>
</dbReference>
<feature type="region of interest" description="Disordered" evidence="2">
    <location>
        <begin position="137"/>
        <end position="165"/>
    </location>
</feature>
<feature type="compositionally biased region" description="Polar residues" evidence="2">
    <location>
        <begin position="951"/>
        <end position="960"/>
    </location>
</feature>
<dbReference type="InterPro" id="IPR003173">
    <property type="entry name" value="PC4_C"/>
</dbReference>
<dbReference type="GO" id="GO:0003677">
    <property type="term" value="F:DNA binding"/>
    <property type="evidence" value="ECO:0007669"/>
    <property type="project" value="InterPro"/>
</dbReference>
<feature type="compositionally biased region" description="Low complexity" evidence="2">
    <location>
        <begin position="1160"/>
        <end position="1172"/>
    </location>
</feature>
<keyword evidence="6" id="KW-1185">Reference proteome</keyword>
<accession>A0A1Q5Q9E3</accession>
<sequence length="1281" mass="140135">MATALDNVLNVWSRIRHNSPIYNFLLEDVEVYEASKGVVRSRIQVSARHLNSKNGLHGVFSACVVDWAGGLAIASHGLESTGVSTDIHVSYLSKAVLGDWLEIESRTDKVGKTLGFTNVTISKRDNDGQLSVVAKDSDTMDEAGASSNPSPENGQPDPAQLQTSAESNDQVLLTTPQDAEPLASLLGQQMLRYLATANNEVLLASLGALALLTYFVLGRLGLLLIGMVSGFLLQEYLRDITDHSAHHVGDRNILPSSRRKELGIEVASRLLDWTSQNATIQTDRVVEVAQIHDAAIAVDTSRFRPATAAALSELIDAILGNYVSHWYRPILPSEDSFPNACRKVLVGFINSLSTHITRKRSADTFLQFVTNSSSMIIVFLNELSLALQAAGPDSLSTEHYVREYLKQYPDSNLANVLSIDQQQRKLKMIADDLLSNFLDAPVYQCEVVKNFLREIFAGVVLESVVKSCSEPDFINGWIVYLLKEGEPEIMNAIDAGLESASKGDIAALSGIASHTSQDLAKAIPTNTTKSHGKKPSRPEQEAVALHKPIREEIALPSDLSHKRDKSGSLARNDSVSSISTQGATPSLSADQLSRKDRKDTEETQRQLIETEIHEQSLSETKNSEQEAEDATIHILYGASVLVDDGSIPGDKVTMKAKPTTEYMLQIEPASTRYPGWMIFRRYQDFEHLHQGLETLSRYHHVSFLEAHASLPTYRDQTKSSLAKALERYLRDALEYRELATSERLRRFLDKDNELSQAAPTPPKTGLSVRASSTFENMGKGMLGVLSNAPKGVAGGGKAVFDGVSGVFGGVNRSRKSVDITPSQLSSSSVGGSNGTLNNIQEDQDNASSQDHVSQEQNSPPIVDQQANESSTSIVDMPSAGTNEQEPTADDSGGQSAGQAIQTSPRSSAAPSIQETSLVSEETKSQHSDDVVYSQVTSDDSNTSTKEHADQNRASSKNSPITEEETRVAVELIFAVINELYTLSSAWNIRKTLLNAAKTYVLRPRNNPHLESIRALVQESMIDAHTKDEAIAININKIRKNSLPTEEELKAWPPPLSKDESEKLKNEAKQLLIERGMPQVLMSVMGAAASGEALGKVFDCLQIEDVGRGKNEWNAIESQNTGPVMGPKSKKRSSEYQSDDGFVIDGDDQQQHKSSKKLKTTTDTKPGPSSSSSNQKIDSNGDVYWDISSHRRVTVSTFRGRSMVNIREYYEKDGQELPGKKFSALIDHLPEIEQALSAKGISVPRPSYNGTSDDQENDDEDRSPSNGKKNIDTTSDEDEDDD</sequence>
<feature type="region of interest" description="Disordered" evidence="2">
    <location>
        <begin position="817"/>
        <end position="963"/>
    </location>
</feature>
<dbReference type="InterPro" id="IPR001683">
    <property type="entry name" value="PX_dom"/>
</dbReference>
<dbReference type="CDD" id="cd03443">
    <property type="entry name" value="PaaI_thioesterase"/>
    <property type="match status" value="1"/>
</dbReference>
<dbReference type="SMART" id="SM00313">
    <property type="entry name" value="PXA"/>
    <property type="match status" value="1"/>
</dbReference>
<feature type="region of interest" description="Disordered" evidence="2">
    <location>
        <begin position="609"/>
        <end position="628"/>
    </location>
</feature>
<dbReference type="InterPro" id="IPR029069">
    <property type="entry name" value="HotDog_dom_sf"/>
</dbReference>
<evidence type="ECO:0000256" key="3">
    <source>
        <dbReference type="SAM" id="Phobius"/>
    </source>
</evidence>
<dbReference type="SUPFAM" id="SSF64268">
    <property type="entry name" value="PX domain"/>
    <property type="match status" value="1"/>
</dbReference>
<dbReference type="GO" id="GO:0006355">
    <property type="term" value="P:regulation of DNA-templated transcription"/>
    <property type="evidence" value="ECO:0007669"/>
    <property type="project" value="InterPro"/>
</dbReference>
<evidence type="ECO:0000259" key="4">
    <source>
        <dbReference type="SMART" id="SM00313"/>
    </source>
</evidence>
<dbReference type="STRING" id="1441469.A0A1Q5Q9E3"/>
<feature type="compositionally biased region" description="Polar residues" evidence="2">
    <location>
        <begin position="845"/>
        <end position="885"/>
    </location>
</feature>
<name>A0A1Q5Q9E3_TALAT</name>
<dbReference type="InterPro" id="IPR006683">
    <property type="entry name" value="Thioestr_dom"/>
</dbReference>
<keyword evidence="3" id="KW-0812">Transmembrane</keyword>
<protein>
    <recommendedName>
        <fullName evidence="4">PXA domain-containing protein</fullName>
    </recommendedName>
</protein>
<dbReference type="Gene3D" id="3.10.129.10">
    <property type="entry name" value="Hotdog Thioesterase"/>
    <property type="match status" value="1"/>
</dbReference>
<dbReference type="SUPFAM" id="SSF54637">
    <property type="entry name" value="Thioesterase/thiol ester dehydrase-isomerase"/>
    <property type="match status" value="1"/>
</dbReference>
<feature type="region of interest" description="Disordered" evidence="2">
    <location>
        <begin position="549"/>
        <end position="603"/>
    </location>
</feature>
<comment type="caution">
    <text evidence="5">The sequence shown here is derived from an EMBL/GenBank/DDBJ whole genome shotgun (WGS) entry which is preliminary data.</text>
</comment>
<feature type="compositionally biased region" description="Basic and acidic residues" evidence="2">
    <location>
        <begin position="609"/>
        <end position="624"/>
    </location>
</feature>
<dbReference type="EMBL" id="LFMY01000005">
    <property type="protein sequence ID" value="OKL60756.1"/>
    <property type="molecule type" value="Genomic_DNA"/>
</dbReference>
<dbReference type="OrthoDB" id="41200at2759"/>
<dbReference type="SUPFAM" id="SSF54447">
    <property type="entry name" value="ssDNA-binding transcriptional regulator domain"/>
    <property type="match status" value="1"/>
</dbReference>
<feature type="transmembrane region" description="Helical" evidence="3">
    <location>
        <begin position="201"/>
        <end position="233"/>
    </location>
</feature>
<evidence type="ECO:0000256" key="2">
    <source>
        <dbReference type="SAM" id="MobiDB-lite"/>
    </source>
</evidence>
<dbReference type="Pfam" id="PF02194">
    <property type="entry name" value="PXA"/>
    <property type="match status" value="1"/>
</dbReference>
<dbReference type="Gene3D" id="2.30.31.10">
    <property type="entry name" value="Transcriptional Coactivator Pc4, Chain A"/>
    <property type="match status" value="1"/>
</dbReference>
<dbReference type="Pfam" id="PF03061">
    <property type="entry name" value="4HBT"/>
    <property type="match status" value="1"/>
</dbReference>
<feature type="region of interest" description="Disordered" evidence="2">
    <location>
        <begin position="1113"/>
        <end position="1180"/>
    </location>
</feature>
<feature type="region of interest" description="Disordered" evidence="2">
    <location>
        <begin position="1236"/>
        <end position="1281"/>
    </location>
</feature>
<feature type="domain" description="PXA" evidence="4">
    <location>
        <begin position="304"/>
        <end position="486"/>
    </location>
</feature>
<dbReference type="CDD" id="cd06093">
    <property type="entry name" value="PX_domain"/>
    <property type="match status" value="1"/>
</dbReference>
<dbReference type="FunFam" id="3.10.129.10:FF:000033">
    <property type="entry name" value="acyl-coenzyme A thioesterase 13"/>
    <property type="match status" value="1"/>
</dbReference>
<dbReference type="RefSeq" id="XP_020120877.1">
    <property type="nucleotide sequence ID" value="XM_020266702.1"/>
</dbReference>
<keyword evidence="3" id="KW-1133">Transmembrane helix</keyword>
<dbReference type="PANTHER" id="PTHR22775">
    <property type="entry name" value="SORTING NEXIN"/>
    <property type="match status" value="1"/>
</dbReference>
<dbReference type="Proteomes" id="UP000214365">
    <property type="component" value="Unassembled WGS sequence"/>
</dbReference>
<dbReference type="InterPro" id="IPR003114">
    <property type="entry name" value="Phox_assoc"/>
</dbReference>
<dbReference type="GO" id="GO:0035091">
    <property type="term" value="F:phosphatidylinositol binding"/>
    <property type="evidence" value="ECO:0007669"/>
    <property type="project" value="InterPro"/>
</dbReference>
<evidence type="ECO:0000313" key="5">
    <source>
        <dbReference type="EMBL" id="OKL60756.1"/>
    </source>
</evidence>
<organism evidence="5 6">
    <name type="scientific">Talaromyces atroroseus</name>
    <dbReference type="NCBI Taxonomy" id="1441469"/>
    <lineage>
        <taxon>Eukaryota</taxon>
        <taxon>Fungi</taxon>
        <taxon>Dikarya</taxon>
        <taxon>Ascomycota</taxon>
        <taxon>Pezizomycotina</taxon>
        <taxon>Eurotiomycetes</taxon>
        <taxon>Eurotiomycetidae</taxon>
        <taxon>Eurotiales</taxon>
        <taxon>Trichocomaceae</taxon>
        <taxon>Talaromyces</taxon>
        <taxon>Talaromyces sect. Trachyspermi</taxon>
    </lineage>
</organism>
<dbReference type="Gene3D" id="3.30.1520.10">
    <property type="entry name" value="Phox-like domain"/>
    <property type="match status" value="1"/>
</dbReference>
<dbReference type="Pfam" id="PF08628">
    <property type="entry name" value="Nexin_C"/>
    <property type="match status" value="1"/>
</dbReference>
<feature type="compositionally biased region" description="Polar residues" evidence="2">
    <location>
        <begin position="892"/>
        <end position="919"/>
    </location>
</feature>
<feature type="compositionally biased region" description="Basic and acidic residues" evidence="2">
    <location>
        <begin position="592"/>
        <end position="603"/>
    </location>
</feature>
<feature type="compositionally biased region" description="Basic and acidic residues" evidence="2">
    <location>
        <begin position="920"/>
        <end position="929"/>
    </location>
</feature>
<dbReference type="InterPro" id="IPR009044">
    <property type="entry name" value="ssDNA-bd_transcriptional_reg"/>
</dbReference>
<dbReference type="InterPro" id="IPR036871">
    <property type="entry name" value="PX_dom_sf"/>
</dbReference>
<reference evidence="5 6" key="1">
    <citation type="submission" date="2015-06" db="EMBL/GenBank/DDBJ databases">
        <title>Talaromyces atroroseus IBT 11181 draft genome.</title>
        <authorList>
            <person name="Rasmussen K.B."/>
            <person name="Rasmussen S."/>
            <person name="Petersen B."/>
            <person name="Sicheritz-Ponten T."/>
            <person name="Mortensen U.H."/>
            <person name="Thrane U."/>
        </authorList>
    </citation>
    <scope>NUCLEOTIDE SEQUENCE [LARGE SCALE GENOMIC DNA]</scope>
    <source>
        <strain evidence="5 6">IBT 11181</strain>
    </source>
</reference>
<dbReference type="Pfam" id="PF00787">
    <property type="entry name" value="PX"/>
    <property type="match status" value="1"/>
</dbReference>
<feature type="compositionally biased region" description="Low complexity" evidence="2">
    <location>
        <begin position="822"/>
        <end position="838"/>
    </location>
</feature>
<keyword evidence="3" id="KW-0472">Membrane</keyword>
<gene>
    <name evidence="5" type="ORF">UA08_04385</name>
</gene>
<dbReference type="Pfam" id="PF02229">
    <property type="entry name" value="PC4"/>
    <property type="match status" value="1"/>
</dbReference>
<evidence type="ECO:0000256" key="1">
    <source>
        <dbReference type="ARBA" id="ARBA00010883"/>
    </source>
</evidence>
<feature type="compositionally biased region" description="Polar residues" evidence="2">
    <location>
        <begin position="569"/>
        <end position="591"/>
    </location>
</feature>
<comment type="similarity">
    <text evidence="1">Belongs to the sorting nexin family.</text>
</comment>
<dbReference type="InterPro" id="IPR013937">
    <property type="entry name" value="Sorting_nexin_C"/>
</dbReference>
<feature type="compositionally biased region" description="Polar residues" evidence="2">
    <location>
        <begin position="933"/>
        <end position="943"/>
    </location>
</feature>